<dbReference type="Proteomes" id="UP000003947">
    <property type="component" value="Unassembled WGS sequence"/>
</dbReference>
<evidence type="ECO:0000256" key="5">
    <source>
        <dbReference type="ARBA" id="ARBA00023172"/>
    </source>
</evidence>
<name>I4Z3V2_9HYPH</name>
<dbReference type="GO" id="GO:0006313">
    <property type="term" value="P:DNA transposition"/>
    <property type="evidence" value="ECO:0007669"/>
    <property type="project" value="UniProtKB-UniRule"/>
</dbReference>
<dbReference type="PANTHER" id="PTHR33217:SF7">
    <property type="entry name" value="TRANSPOSASE FOR INSERTION SEQUENCE ELEMENT IS1081"/>
    <property type="match status" value="1"/>
</dbReference>
<dbReference type="STRING" id="864069.MicloDRAFT_00004210"/>
<keyword evidence="3 6" id="KW-0815">Transposition</keyword>
<evidence type="ECO:0000313" key="8">
    <source>
        <dbReference type="EMBL" id="EIM30894.1"/>
    </source>
</evidence>
<gene>
    <name evidence="8" type="ORF">MicloDRAFT_00004210</name>
    <name evidence="7" type="ORF">MicloDRAFT_00014670</name>
</gene>
<evidence type="ECO:0000256" key="1">
    <source>
        <dbReference type="ARBA" id="ARBA00002190"/>
    </source>
</evidence>
<evidence type="ECO:0000256" key="6">
    <source>
        <dbReference type="RuleBase" id="RU365089"/>
    </source>
</evidence>
<evidence type="ECO:0000256" key="2">
    <source>
        <dbReference type="ARBA" id="ARBA00010961"/>
    </source>
</evidence>
<keyword evidence="5 6" id="KW-0233">DNA recombination</keyword>
<dbReference type="AlphaFoldDB" id="I4Z3V2"/>
<evidence type="ECO:0000256" key="3">
    <source>
        <dbReference type="ARBA" id="ARBA00022578"/>
    </source>
</evidence>
<dbReference type="EMBL" id="JH660640">
    <property type="protein sequence ID" value="EIM30146.1"/>
    <property type="molecule type" value="Genomic_DNA"/>
</dbReference>
<comment type="function">
    <text evidence="1 6">Required for the transposition of the insertion element.</text>
</comment>
<keyword evidence="6" id="KW-0814">Transposable element</keyword>
<dbReference type="eggNOG" id="COG3328">
    <property type="taxonomic scope" value="Bacteria"/>
</dbReference>
<dbReference type="HOGENOM" id="CLU_036805_8_3_5"/>
<dbReference type="InterPro" id="IPR001207">
    <property type="entry name" value="Transposase_mutator"/>
</dbReference>
<reference evidence="8 9" key="1">
    <citation type="submission" date="2012-02" db="EMBL/GenBank/DDBJ databases">
        <title>Improved High-Quality Draft sequence of Microvirga sp. WSM3557.</title>
        <authorList>
            <consortium name="US DOE Joint Genome Institute"/>
            <person name="Lucas S."/>
            <person name="Han J."/>
            <person name="Lapidus A."/>
            <person name="Cheng J.-F."/>
            <person name="Goodwin L."/>
            <person name="Pitluck S."/>
            <person name="Peters L."/>
            <person name="Zhang X."/>
            <person name="Detter J.C."/>
            <person name="Han C."/>
            <person name="Tapia R."/>
            <person name="Land M."/>
            <person name="Hauser L."/>
            <person name="Kyrpides N."/>
            <person name="Ivanova N."/>
            <person name="Pagani I."/>
            <person name="Brau L."/>
            <person name="Yates R."/>
            <person name="O'Hara G."/>
            <person name="Rui T."/>
            <person name="Howieson J."/>
            <person name="Reeve W."/>
            <person name="Woyke T."/>
        </authorList>
    </citation>
    <scope>NUCLEOTIDE SEQUENCE [LARGE SCALE GENOMIC DNA]</scope>
    <source>
        <strain evidence="8 9">WSM3557</strain>
    </source>
</reference>
<keyword evidence="4 6" id="KW-0238">DNA-binding</keyword>
<dbReference type="GO" id="GO:0004803">
    <property type="term" value="F:transposase activity"/>
    <property type="evidence" value="ECO:0007669"/>
    <property type="project" value="UniProtKB-UniRule"/>
</dbReference>
<dbReference type="GO" id="GO:0003677">
    <property type="term" value="F:DNA binding"/>
    <property type="evidence" value="ECO:0007669"/>
    <property type="project" value="UniProtKB-UniRule"/>
</dbReference>
<keyword evidence="9" id="KW-1185">Reference proteome</keyword>
<proteinExistence type="inferred from homology"/>
<accession>I4Z3V2</accession>
<evidence type="ECO:0000313" key="7">
    <source>
        <dbReference type="EMBL" id="EIM30146.1"/>
    </source>
</evidence>
<dbReference type="EMBL" id="JH660635">
    <property type="protein sequence ID" value="EIM30894.1"/>
    <property type="molecule type" value="Genomic_DNA"/>
</dbReference>
<dbReference type="PANTHER" id="PTHR33217">
    <property type="entry name" value="TRANSPOSASE FOR INSERTION SEQUENCE ELEMENT IS1081"/>
    <property type="match status" value="1"/>
</dbReference>
<organism evidence="8 9">
    <name type="scientific">Microvirga lotononidis</name>
    <dbReference type="NCBI Taxonomy" id="864069"/>
    <lineage>
        <taxon>Bacteria</taxon>
        <taxon>Pseudomonadati</taxon>
        <taxon>Pseudomonadota</taxon>
        <taxon>Alphaproteobacteria</taxon>
        <taxon>Hyphomicrobiales</taxon>
        <taxon>Methylobacteriaceae</taxon>
        <taxon>Microvirga</taxon>
    </lineage>
</organism>
<evidence type="ECO:0000313" key="9">
    <source>
        <dbReference type="Proteomes" id="UP000003947"/>
    </source>
</evidence>
<dbReference type="PATRIC" id="fig|864069.3.peg.1626"/>
<dbReference type="Pfam" id="PF00872">
    <property type="entry name" value="Transposase_mut"/>
    <property type="match status" value="1"/>
</dbReference>
<evidence type="ECO:0000256" key="4">
    <source>
        <dbReference type="ARBA" id="ARBA00023125"/>
    </source>
</evidence>
<protein>
    <recommendedName>
        <fullName evidence="6">Mutator family transposase</fullName>
    </recommendedName>
</protein>
<sequence length="189" mass="20648">MTDERMALIELIEKGADADLIRDMLAFAADRLMNLEVEALTGAPAGVRGPDRLTHRNGYRERAWDTRAGRIDLAIPKLRKGSYFPVFLEPRRIAEKALIAVTQEAYVQGISTRAVDDLVKAMGASGISKSQVSLSYSAMSAFPLQAIRSPAKSAKRPAPPSGHNSGARYLVALWRMEFAHGRPNVLCGL</sequence>
<comment type="similarity">
    <text evidence="2 6">Belongs to the transposase mutator family.</text>
</comment>